<evidence type="ECO:0000313" key="2">
    <source>
        <dbReference type="EMBL" id="KAK5239682.1"/>
    </source>
</evidence>
<feature type="non-terminal residue" evidence="2">
    <location>
        <position position="1"/>
    </location>
</feature>
<evidence type="ECO:0000313" key="3">
    <source>
        <dbReference type="Proteomes" id="UP001357485"/>
    </source>
</evidence>
<feature type="compositionally biased region" description="Basic residues" evidence="1">
    <location>
        <begin position="38"/>
        <end position="51"/>
    </location>
</feature>
<name>A0ABR0LS50_9PEZI</name>
<sequence length="79" mass="8723">RHGSPPAAAPAQSAKATSCALWRAAEPPPSHCHTTTTRTKKPSRPRLRRTGTTRPAAQYPFRPPRTTSRTWRRALIAPD</sequence>
<reference evidence="2 3" key="1">
    <citation type="submission" date="2023-08" db="EMBL/GenBank/DDBJ databases">
        <title>Black Yeasts Isolated from many extreme environments.</title>
        <authorList>
            <person name="Coleine C."/>
            <person name="Stajich J.E."/>
            <person name="Selbmann L."/>
        </authorList>
    </citation>
    <scope>NUCLEOTIDE SEQUENCE [LARGE SCALE GENOMIC DNA]</scope>
    <source>
        <strain evidence="2 3">CCFEE 536</strain>
    </source>
</reference>
<accession>A0ABR0LS50</accession>
<feature type="non-terminal residue" evidence="2">
    <location>
        <position position="79"/>
    </location>
</feature>
<evidence type="ECO:0000256" key="1">
    <source>
        <dbReference type="SAM" id="MobiDB-lite"/>
    </source>
</evidence>
<organism evidence="2 3">
    <name type="scientific">Cryomyces antarcticus</name>
    <dbReference type="NCBI Taxonomy" id="329879"/>
    <lineage>
        <taxon>Eukaryota</taxon>
        <taxon>Fungi</taxon>
        <taxon>Dikarya</taxon>
        <taxon>Ascomycota</taxon>
        <taxon>Pezizomycotina</taxon>
        <taxon>Dothideomycetes</taxon>
        <taxon>Dothideomycetes incertae sedis</taxon>
        <taxon>Cryomyces</taxon>
    </lineage>
</organism>
<gene>
    <name evidence="2" type="ORF">LTR16_011617</name>
</gene>
<keyword evidence="3" id="KW-1185">Reference proteome</keyword>
<feature type="region of interest" description="Disordered" evidence="1">
    <location>
        <begin position="25"/>
        <end position="67"/>
    </location>
</feature>
<dbReference type="EMBL" id="JAVRRA010011871">
    <property type="protein sequence ID" value="KAK5239682.1"/>
    <property type="molecule type" value="Genomic_DNA"/>
</dbReference>
<proteinExistence type="predicted"/>
<protein>
    <submittedName>
        <fullName evidence="2">Uncharacterized protein</fullName>
    </submittedName>
</protein>
<dbReference type="Proteomes" id="UP001357485">
    <property type="component" value="Unassembled WGS sequence"/>
</dbReference>
<comment type="caution">
    <text evidence="2">The sequence shown here is derived from an EMBL/GenBank/DDBJ whole genome shotgun (WGS) entry which is preliminary data.</text>
</comment>